<evidence type="ECO:0000313" key="1">
    <source>
        <dbReference type="EMBL" id="GFY28779.1"/>
    </source>
</evidence>
<evidence type="ECO:0000313" key="2">
    <source>
        <dbReference type="Proteomes" id="UP000887159"/>
    </source>
</evidence>
<gene>
    <name evidence="1" type="ORF">TNCV_3441461</name>
</gene>
<comment type="caution">
    <text evidence="1">The sequence shown here is derived from an EMBL/GenBank/DDBJ whole genome shotgun (WGS) entry which is preliminary data.</text>
</comment>
<proteinExistence type="predicted"/>
<dbReference type="Proteomes" id="UP000887159">
    <property type="component" value="Unassembled WGS sequence"/>
</dbReference>
<dbReference type="AlphaFoldDB" id="A0A8X6W5Y8"/>
<protein>
    <submittedName>
        <fullName evidence="1">Uncharacterized protein</fullName>
    </submittedName>
</protein>
<organism evidence="1 2">
    <name type="scientific">Trichonephila clavipes</name>
    <name type="common">Golden silk orbweaver</name>
    <name type="synonym">Nephila clavipes</name>
    <dbReference type="NCBI Taxonomy" id="2585209"/>
    <lineage>
        <taxon>Eukaryota</taxon>
        <taxon>Metazoa</taxon>
        <taxon>Ecdysozoa</taxon>
        <taxon>Arthropoda</taxon>
        <taxon>Chelicerata</taxon>
        <taxon>Arachnida</taxon>
        <taxon>Araneae</taxon>
        <taxon>Araneomorphae</taxon>
        <taxon>Entelegynae</taxon>
        <taxon>Araneoidea</taxon>
        <taxon>Nephilidae</taxon>
        <taxon>Trichonephila</taxon>
    </lineage>
</organism>
<dbReference type="EMBL" id="BMAU01021386">
    <property type="protein sequence ID" value="GFY28779.1"/>
    <property type="molecule type" value="Genomic_DNA"/>
</dbReference>
<keyword evidence="2" id="KW-1185">Reference proteome</keyword>
<sequence>MHLDKQFLVQSAVSKSLEMMIDVQSTVITERNRKTIEKRVQRNPRQIVRDMGISDRSVRAHTKLHKTLDSLKRSLLWEWGTLKVKDLRLSLIVESFCKSLRLYIAANGGHFETN</sequence>
<reference evidence="1" key="1">
    <citation type="submission" date="2020-08" db="EMBL/GenBank/DDBJ databases">
        <title>Multicomponent nature underlies the extraordinary mechanical properties of spider dragline silk.</title>
        <authorList>
            <person name="Kono N."/>
            <person name="Nakamura H."/>
            <person name="Mori M."/>
            <person name="Yoshida Y."/>
            <person name="Ohtoshi R."/>
            <person name="Malay A.D."/>
            <person name="Moran D.A.P."/>
            <person name="Tomita M."/>
            <person name="Numata K."/>
            <person name="Arakawa K."/>
        </authorList>
    </citation>
    <scope>NUCLEOTIDE SEQUENCE</scope>
</reference>
<accession>A0A8X6W5Y8</accession>
<name>A0A8X6W5Y8_TRICX</name>